<proteinExistence type="predicted"/>
<organism evidence="4 5">
    <name type="scientific">Paenibacillus riograndensis SBR5</name>
    <dbReference type="NCBI Taxonomy" id="1073571"/>
    <lineage>
        <taxon>Bacteria</taxon>
        <taxon>Bacillati</taxon>
        <taxon>Bacillota</taxon>
        <taxon>Bacilli</taxon>
        <taxon>Bacillales</taxon>
        <taxon>Paenibacillaceae</taxon>
        <taxon>Paenibacillus</taxon>
        <taxon>Paenibacillus sonchi group</taxon>
    </lineage>
</organism>
<keyword evidence="2" id="KW-0802">TPR repeat</keyword>
<dbReference type="InterPro" id="IPR011990">
    <property type="entry name" value="TPR-like_helical_dom_sf"/>
</dbReference>
<dbReference type="AlphaFoldDB" id="A0A0E4CYI3"/>
<reference evidence="5" key="1">
    <citation type="submission" date="2015-03" db="EMBL/GenBank/DDBJ databases">
        <authorList>
            <person name="Wibberg D."/>
        </authorList>
    </citation>
    <scope>NUCLEOTIDE SEQUENCE [LARGE SCALE GENOMIC DNA]</scope>
</reference>
<dbReference type="InterPro" id="IPR001387">
    <property type="entry name" value="Cro/C1-type_HTH"/>
</dbReference>
<feature type="repeat" description="TPR" evidence="2">
    <location>
        <begin position="75"/>
        <end position="108"/>
    </location>
</feature>
<sequence length="257" mass="29255">MQIRIGENLRKLRIKNELTQEKLAEVFGVSPQAISRWENNSAYPDVTMLPSLANYYNTSIDELIGMDDIRNVEKINSTFSIVHEYESKGMIDEAIHTLREAIKVYPNNCGFLSELALALTIKNNTDTNSELVNEAIALSERVLLSSTNEKVRCTTKANLCFLYLKINENEKAKKLAKTLPHVWECREILLPEMFSEDDYIIELKKGVDTVLSVICEKIENSKKHKHSSIDKMMALGPNTNSNNNLKGKIELLTQFLM</sequence>
<dbReference type="Gene3D" id="1.10.260.40">
    <property type="entry name" value="lambda repressor-like DNA-binding domains"/>
    <property type="match status" value="1"/>
</dbReference>
<evidence type="ECO:0000256" key="1">
    <source>
        <dbReference type="ARBA" id="ARBA00023125"/>
    </source>
</evidence>
<dbReference type="SMART" id="SM00530">
    <property type="entry name" value="HTH_XRE"/>
    <property type="match status" value="1"/>
</dbReference>
<evidence type="ECO:0000259" key="3">
    <source>
        <dbReference type="PROSITE" id="PS50943"/>
    </source>
</evidence>
<protein>
    <recommendedName>
        <fullName evidence="3">HTH cro/C1-type domain-containing protein</fullName>
    </recommendedName>
</protein>
<dbReference type="Pfam" id="PF01381">
    <property type="entry name" value="HTH_3"/>
    <property type="match status" value="1"/>
</dbReference>
<dbReference type="KEGG" id="pri:PRIO_5062"/>
<dbReference type="Gene3D" id="1.25.40.10">
    <property type="entry name" value="Tetratricopeptide repeat domain"/>
    <property type="match status" value="1"/>
</dbReference>
<dbReference type="EMBL" id="LN831776">
    <property type="protein sequence ID" value="CQR57464.1"/>
    <property type="molecule type" value="Genomic_DNA"/>
</dbReference>
<keyword evidence="1" id="KW-0238">DNA-binding</keyword>
<dbReference type="InterPro" id="IPR010982">
    <property type="entry name" value="Lambda_DNA-bd_dom_sf"/>
</dbReference>
<dbReference type="SUPFAM" id="SSF47413">
    <property type="entry name" value="lambda repressor-like DNA-binding domains"/>
    <property type="match status" value="1"/>
</dbReference>
<dbReference type="GO" id="GO:0003677">
    <property type="term" value="F:DNA binding"/>
    <property type="evidence" value="ECO:0007669"/>
    <property type="project" value="UniProtKB-KW"/>
</dbReference>
<dbReference type="PROSITE" id="PS50005">
    <property type="entry name" value="TPR"/>
    <property type="match status" value="1"/>
</dbReference>
<dbReference type="PROSITE" id="PS50943">
    <property type="entry name" value="HTH_CROC1"/>
    <property type="match status" value="1"/>
</dbReference>
<evidence type="ECO:0000313" key="5">
    <source>
        <dbReference type="Proteomes" id="UP000033163"/>
    </source>
</evidence>
<dbReference type="CDD" id="cd00093">
    <property type="entry name" value="HTH_XRE"/>
    <property type="match status" value="1"/>
</dbReference>
<gene>
    <name evidence="4" type="ORF">PRIO_5062</name>
</gene>
<evidence type="ECO:0000313" key="4">
    <source>
        <dbReference type="EMBL" id="CQR57464.1"/>
    </source>
</evidence>
<dbReference type="PANTHER" id="PTHR46558:SF11">
    <property type="entry name" value="HTH-TYPE TRANSCRIPTIONAL REGULATOR XRE"/>
    <property type="match status" value="1"/>
</dbReference>
<name>A0A0E4CYI3_9BACL</name>
<evidence type="ECO:0000256" key="2">
    <source>
        <dbReference type="PROSITE-ProRule" id="PRU00339"/>
    </source>
</evidence>
<feature type="domain" description="HTH cro/C1-type" evidence="3">
    <location>
        <begin position="9"/>
        <end position="63"/>
    </location>
</feature>
<dbReference type="PATRIC" id="fig|1073571.4.peg.5439"/>
<accession>A0A0E4CYI3</accession>
<dbReference type="InterPro" id="IPR019734">
    <property type="entry name" value="TPR_rpt"/>
</dbReference>
<dbReference type="Proteomes" id="UP000033163">
    <property type="component" value="Chromosome I"/>
</dbReference>
<dbReference type="SUPFAM" id="SSF48452">
    <property type="entry name" value="TPR-like"/>
    <property type="match status" value="1"/>
</dbReference>
<dbReference type="HOGENOM" id="CLU_1308815_0_0_9"/>
<dbReference type="PANTHER" id="PTHR46558">
    <property type="entry name" value="TRACRIPTIONAL REGULATORY PROTEIN-RELATED-RELATED"/>
    <property type="match status" value="1"/>
</dbReference>